<dbReference type="InterPro" id="IPR000994">
    <property type="entry name" value="Pept_M24"/>
</dbReference>
<proteinExistence type="predicted"/>
<accession>A0AAW9RBH2</accession>
<dbReference type="Proteomes" id="UP001359886">
    <property type="component" value="Unassembled WGS sequence"/>
</dbReference>
<organism evidence="3 4">
    <name type="scientific">Elongatibacter sediminis</name>
    <dbReference type="NCBI Taxonomy" id="3119006"/>
    <lineage>
        <taxon>Bacteria</taxon>
        <taxon>Pseudomonadati</taxon>
        <taxon>Pseudomonadota</taxon>
        <taxon>Gammaproteobacteria</taxon>
        <taxon>Chromatiales</taxon>
        <taxon>Wenzhouxiangellaceae</taxon>
        <taxon>Elongatibacter</taxon>
    </lineage>
</organism>
<dbReference type="Pfam" id="PF00557">
    <property type="entry name" value="Peptidase_M24"/>
    <property type="match status" value="1"/>
</dbReference>
<sequence length="461" mass="50513">MMHANRRALSAVFILVAAVALCLAGVVSAQAAPAFEQGRIIRSTPDVLPLRERPAVANRILNDRLENLLPGLMQETGIDLWLVLAREYAEDPVYFTLVPQPSHAARRTTMLIFDLKADGTVDRLSVNRYPLGEPYTAAWSGGDLDEQWQALARVIAEREPERIGINVSDGWAVADGLTHGLHQRLLGVLDKDLRERVVSAENLVIRWLETRTEGELAIYPQVVALARSVIGEAFSNQVITPGVTDTAAVEWFIAERFEELDLPIWFHPHVNRQREGGACTDEDAFCGGSGVILPGDVLHTDVGICYLGLCTDTQEMGYVLRAGESEVPAGLVEALATGNRWQDLLTDAFRSGRSGDEIFAAALSASRKAGIRASIYTHPIGMFGHAPGPGMGMWDNQGPVPVYGARILHPNTAYAIEGNIKQAVPEWDDQNVAIKLEQTAWFDGERVIYAAGRQTAWHVVR</sequence>
<reference evidence="3 4" key="1">
    <citation type="submission" date="2024-02" db="EMBL/GenBank/DDBJ databases">
        <title>A novel Wenzhouxiangellaceae bacterium, isolated from coastal sediments.</title>
        <authorList>
            <person name="Du Z.-J."/>
            <person name="Ye Y.-Q."/>
            <person name="Zhang X.-Y."/>
        </authorList>
    </citation>
    <scope>NUCLEOTIDE SEQUENCE [LARGE SCALE GENOMIC DNA]</scope>
    <source>
        <strain evidence="3 4">CH-27</strain>
    </source>
</reference>
<name>A0AAW9RBH2_9GAMM</name>
<dbReference type="AlphaFoldDB" id="A0AAW9RBH2"/>
<evidence type="ECO:0000313" key="3">
    <source>
        <dbReference type="EMBL" id="MEJ8566179.1"/>
    </source>
</evidence>
<gene>
    <name evidence="3" type="ORF">V3330_00970</name>
</gene>
<comment type="caution">
    <text evidence="3">The sequence shown here is derived from an EMBL/GenBank/DDBJ whole genome shotgun (WGS) entry which is preliminary data.</text>
</comment>
<feature type="signal peptide" evidence="1">
    <location>
        <begin position="1"/>
        <end position="31"/>
    </location>
</feature>
<evidence type="ECO:0000256" key="1">
    <source>
        <dbReference type="SAM" id="SignalP"/>
    </source>
</evidence>
<feature type="chain" id="PRO_5043948166" evidence="1">
    <location>
        <begin position="32"/>
        <end position="461"/>
    </location>
</feature>
<dbReference type="EMBL" id="JAZHOG010000001">
    <property type="protein sequence ID" value="MEJ8566179.1"/>
    <property type="molecule type" value="Genomic_DNA"/>
</dbReference>
<keyword evidence="4" id="KW-1185">Reference proteome</keyword>
<evidence type="ECO:0000313" key="4">
    <source>
        <dbReference type="Proteomes" id="UP001359886"/>
    </source>
</evidence>
<feature type="domain" description="Peptidase M24" evidence="2">
    <location>
        <begin position="224"/>
        <end position="439"/>
    </location>
</feature>
<dbReference type="Gene3D" id="3.90.230.10">
    <property type="entry name" value="Creatinase/methionine aminopeptidase superfamily"/>
    <property type="match status" value="1"/>
</dbReference>
<dbReference type="InterPro" id="IPR036005">
    <property type="entry name" value="Creatinase/aminopeptidase-like"/>
</dbReference>
<keyword evidence="1" id="KW-0732">Signal</keyword>
<dbReference type="SUPFAM" id="SSF55920">
    <property type="entry name" value="Creatinase/aminopeptidase"/>
    <property type="match status" value="1"/>
</dbReference>
<protein>
    <submittedName>
        <fullName evidence="3">M24 family metallopeptidase</fullName>
    </submittedName>
</protein>
<evidence type="ECO:0000259" key="2">
    <source>
        <dbReference type="Pfam" id="PF00557"/>
    </source>
</evidence>